<evidence type="ECO:0000313" key="15">
    <source>
        <dbReference type="EMBL" id="PIR84098.1"/>
    </source>
</evidence>
<dbReference type="Proteomes" id="UP000231192">
    <property type="component" value="Unassembled WGS sequence"/>
</dbReference>
<name>A0A2H0UCE0_9BACT</name>
<protein>
    <recommendedName>
        <fullName evidence="11">ATP synthase subunit alpha</fullName>
        <ecNumber evidence="11">7.1.2.2</ecNumber>
    </recommendedName>
    <alternativeName>
        <fullName evidence="11">ATP synthase F1 sector subunit alpha</fullName>
    </alternativeName>
    <alternativeName>
        <fullName evidence="11">F-ATPase subunit alpha</fullName>
    </alternativeName>
</protein>
<dbReference type="HAMAP" id="MF_01346">
    <property type="entry name" value="ATP_synth_alpha_bact"/>
    <property type="match status" value="1"/>
</dbReference>
<keyword evidence="11" id="KW-0375">Hydrogen ion transport</keyword>
<dbReference type="EC" id="7.1.2.2" evidence="11"/>
<feature type="domain" description="ATPase F1/V1/A1 complex alpha/beta subunit nucleotide-binding" evidence="12">
    <location>
        <begin position="160"/>
        <end position="379"/>
    </location>
</feature>
<dbReference type="GO" id="GO:0005886">
    <property type="term" value="C:plasma membrane"/>
    <property type="evidence" value="ECO:0007669"/>
    <property type="project" value="UniProtKB-SubCell"/>
</dbReference>
<evidence type="ECO:0000256" key="8">
    <source>
        <dbReference type="ARBA" id="ARBA00023136"/>
    </source>
</evidence>
<dbReference type="AlphaFoldDB" id="A0A2H0UCE0"/>
<evidence type="ECO:0000259" key="13">
    <source>
        <dbReference type="Pfam" id="PF00306"/>
    </source>
</evidence>
<evidence type="ECO:0000256" key="11">
    <source>
        <dbReference type="HAMAP-Rule" id="MF_01346"/>
    </source>
</evidence>
<dbReference type="PANTHER" id="PTHR48082:SF2">
    <property type="entry name" value="ATP SYNTHASE SUBUNIT ALPHA, MITOCHONDRIAL"/>
    <property type="match status" value="1"/>
</dbReference>
<gene>
    <name evidence="11" type="primary">atpA</name>
    <name evidence="15" type="ORF">COU18_01710</name>
</gene>
<dbReference type="GO" id="GO:0046933">
    <property type="term" value="F:proton-transporting ATP synthase activity, rotational mechanism"/>
    <property type="evidence" value="ECO:0007669"/>
    <property type="project" value="UniProtKB-UniRule"/>
</dbReference>
<keyword evidence="11" id="KW-1003">Cell membrane</keyword>
<feature type="domain" description="ATP synthase alpha subunit C-terminal" evidence="13">
    <location>
        <begin position="386"/>
        <end position="511"/>
    </location>
</feature>
<organism evidence="15 16">
    <name type="scientific">Candidatus Kaiserbacteria bacterium CG10_big_fil_rev_8_21_14_0_10_51_14</name>
    <dbReference type="NCBI Taxonomy" id="1974610"/>
    <lineage>
        <taxon>Bacteria</taxon>
        <taxon>Candidatus Kaiseribacteriota</taxon>
    </lineage>
</organism>
<evidence type="ECO:0000256" key="9">
    <source>
        <dbReference type="ARBA" id="ARBA00023196"/>
    </source>
</evidence>
<evidence type="ECO:0000256" key="3">
    <source>
        <dbReference type="ARBA" id="ARBA00022448"/>
    </source>
</evidence>
<dbReference type="GO" id="GO:0045259">
    <property type="term" value="C:proton-transporting ATP synthase complex"/>
    <property type="evidence" value="ECO:0007669"/>
    <property type="project" value="UniProtKB-KW"/>
</dbReference>
<dbReference type="InterPro" id="IPR000194">
    <property type="entry name" value="ATPase_F1/V1/A1_a/bsu_nucl-bd"/>
</dbReference>
<dbReference type="PANTHER" id="PTHR48082">
    <property type="entry name" value="ATP SYNTHASE SUBUNIT ALPHA, MITOCHONDRIAL"/>
    <property type="match status" value="1"/>
</dbReference>
<dbReference type="GO" id="GO:0005524">
    <property type="term" value="F:ATP binding"/>
    <property type="evidence" value="ECO:0007669"/>
    <property type="project" value="UniProtKB-UniRule"/>
</dbReference>
<dbReference type="EMBL" id="PFBK01000003">
    <property type="protein sequence ID" value="PIR84098.1"/>
    <property type="molecule type" value="Genomic_DNA"/>
</dbReference>
<comment type="similarity">
    <text evidence="2 11">Belongs to the ATPase alpha/beta chains family.</text>
</comment>
<evidence type="ECO:0000256" key="5">
    <source>
        <dbReference type="ARBA" id="ARBA00022840"/>
    </source>
</evidence>
<feature type="domain" description="ATPase F1/V1/A1 complex alpha/beta subunit N-terminal" evidence="14">
    <location>
        <begin position="54"/>
        <end position="103"/>
    </location>
</feature>
<sequence>MNNPIVEKIIKEIEHFAPTEASEHVGRVTAVGDGVVAIDGLSKAVMSEIIVFEEGKGKKLKEELHTSGELYGLVLNLEEDGVRATILGDTSRVSEGMTVKSTGKILSVPSGDELLGRVVNALGEPQDGKGPFKNTTMMPVERQASGVIDRKSVSVPLQTGIKAIDSMIPIGRGQRELIIGDRSIGKTTVAIDTIINQRNEPKEKRPICIYVAIGQKESKTARIVEQLRRERALEYTIIVDAPASAPAALQFLAPFSGVAIGEFFMDAGRDVLIIYDDLSKQAVAYRELSLLLRRPPGREAYPGDIFYLHSRLLERAARLSEEKGGGSITALPIIETQDGDVSAYIPTNVISITDGQIFLIAELFNKGVRPAIDVGISVSRVGSSAQTKAMKSVAGGLKLELAQFRELEAFMQFAQDLDKATADRIASGQRMVEVLKQKNGAPLPVEMQVAVLFAAGNKFFADVPVAKVTAVEAQLVEYLEGQHAKTLAEIKKSGALSDDLKKALHQAFEQFRLAHPDLFAGAK</sequence>
<comment type="caution">
    <text evidence="15">The sequence shown here is derived from an EMBL/GenBank/DDBJ whole genome shotgun (WGS) entry which is preliminary data.</text>
</comment>
<proteinExistence type="inferred from homology"/>
<dbReference type="NCBIfam" id="TIGR00962">
    <property type="entry name" value="atpA"/>
    <property type="match status" value="1"/>
</dbReference>
<feature type="site" description="Required for activity" evidence="11">
    <location>
        <position position="377"/>
    </location>
</feature>
<keyword evidence="4 11" id="KW-0547">Nucleotide-binding</keyword>
<dbReference type="InterPro" id="IPR038376">
    <property type="entry name" value="ATP_synth_asu_C_sf"/>
</dbReference>
<keyword evidence="3 11" id="KW-0813">Transport</keyword>
<keyword evidence="8 11" id="KW-0472">Membrane</keyword>
<keyword evidence="9 11" id="KW-0139">CF(1)</keyword>
<dbReference type="InterPro" id="IPR036121">
    <property type="entry name" value="ATPase_F1/V1/A1_a/bsu_N_sf"/>
</dbReference>
<dbReference type="InterPro" id="IPR027417">
    <property type="entry name" value="P-loop_NTPase"/>
</dbReference>
<dbReference type="Pfam" id="PF00306">
    <property type="entry name" value="ATP-synt_ab_C"/>
    <property type="match status" value="1"/>
</dbReference>
<keyword evidence="6 11" id="KW-1278">Translocase</keyword>
<dbReference type="SUPFAM" id="SSF50615">
    <property type="entry name" value="N-terminal domain of alpha and beta subunits of F1 ATP synthase"/>
    <property type="match status" value="1"/>
</dbReference>
<comment type="catalytic activity">
    <reaction evidence="11">
        <text>ATP + H2O + 4 H(+)(in) = ADP + phosphate + 5 H(+)(out)</text>
        <dbReference type="Rhea" id="RHEA:57720"/>
        <dbReference type="ChEBI" id="CHEBI:15377"/>
        <dbReference type="ChEBI" id="CHEBI:15378"/>
        <dbReference type="ChEBI" id="CHEBI:30616"/>
        <dbReference type="ChEBI" id="CHEBI:43474"/>
        <dbReference type="ChEBI" id="CHEBI:456216"/>
        <dbReference type="EC" id="7.1.2.2"/>
    </reaction>
</comment>
<accession>A0A2H0UCE0</accession>
<dbReference type="InterPro" id="IPR005294">
    <property type="entry name" value="ATP_synth_F1_asu"/>
</dbReference>
<dbReference type="PROSITE" id="PS00152">
    <property type="entry name" value="ATPASE_ALPHA_BETA"/>
    <property type="match status" value="1"/>
</dbReference>
<keyword evidence="5 11" id="KW-0067">ATP-binding</keyword>
<dbReference type="InterPro" id="IPR000793">
    <property type="entry name" value="ATP_synth_asu_C"/>
</dbReference>
<dbReference type="SUPFAM" id="SSF52540">
    <property type="entry name" value="P-loop containing nucleoside triphosphate hydrolases"/>
    <property type="match status" value="1"/>
</dbReference>
<evidence type="ECO:0000256" key="4">
    <source>
        <dbReference type="ARBA" id="ARBA00022741"/>
    </source>
</evidence>
<keyword evidence="7 11" id="KW-0406">Ion transport</keyword>
<dbReference type="InterPro" id="IPR004100">
    <property type="entry name" value="ATPase_F1/V1/A1_a/bsu_N"/>
</dbReference>
<dbReference type="Gene3D" id="2.40.30.20">
    <property type="match status" value="1"/>
</dbReference>
<dbReference type="CDD" id="cd18113">
    <property type="entry name" value="ATP-synt_F1_alpha_C"/>
    <property type="match status" value="1"/>
</dbReference>
<keyword evidence="10 11" id="KW-0066">ATP synthesis</keyword>
<dbReference type="InterPro" id="IPR033732">
    <property type="entry name" value="ATP_synth_F1_a_nt-bd_dom"/>
</dbReference>
<dbReference type="Gene3D" id="3.40.50.300">
    <property type="entry name" value="P-loop containing nucleotide triphosphate hydrolases"/>
    <property type="match status" value="1"/>
</dbReference>
<dbReference type="NCBIfam" id="NF009884">
    <property type="entry name" value="PRK13343.1"/>
    <property type="match status" value="1"/>
</dbReference>
<evidence type="ECO:0000256" key="7">
    <source>
        <dbReference type="ARBA" id="ARBA00023065"/>
    </source>
</evidence>
<evidence type="ECO:0000256" key="2">
    <source>
        <dbReference type="ARBA" id="ARBA00008936"/>
    </source>
</evidence>
<dbReference type="FunFam" id="3.40.50.300:FF:000002">
    <property type="entry name" value="ATP synthase subunit alpha"/>
    <property type="match status" value="1"/>
</dbReference>
<dbReference type="CDD" id="cd01132">
    <property type="entry name" value="F1-ATPase_alpha_CD"/>
    <property type="match status" value="1"/>
</dbReference>
<dbReference type="Pfam" id="PF02874">
    <property type="entry name" value="ATP-synt_ab_N"/>
    <property type="match status" value="1"/>
</dbReference>
<evidence type="ECO:0000259" key="14">
    <source>
        <dbReference type="Pfam" id="PF02874"/>
    </source>
</evidence>
<dbReference type="Pfam" id="PF00006">
    <property type="entry name" value="ATP-synt_ab"/>
    <property type="match status" value="1"/>
</dbReference>
<reference evidence="16" key="1">
    <citation type="submission" date="2017-09" db="EMBL/GenBank/DDBJ databases">
        <title>Depth-based differentiation of microbial function through sediment-hosted aquifers and enrichment of novel symbionts in the deep terrestrial subsurface.</title>
        <authorList>
            <person name="Probst A.J."/>
            <person name="Ladd B."/>
            <person name="Jarett J.K."/>
            <person name="Geller-Mcgrath D.E."/>
            <person name="Sieber C.M.K."/>
            <person name="Emerson J.B."/>
            <person name="Anantharaman K."/>
            <person name="Thomas B.C."/>
            <person name="Malmstrom R."/>
            <person name="Stieglmeier M."/>
            <person name="Klingl A."/>
            <person name="Woyke T."/>
            <person name="Ryan C.M."/>
            <person name="Banfield J.F."/>
        </authorList>
    </citation>
    <scope>NUCLEOTIDE SEQUENCE [LARGE SCALE GENOMIC DNA]</scope>
</reference>
<dbReference type="InterPro" id="IPR023366">
    <property type="entry name" value="ATP_synth_asu-like_sf"/>
</dbReference>
<evidence type="ECO:0000256" key="6">
    <source>
        <dbReference type="ARBA" id="ARBA00022967"/>
    </source>
</evidence>
<evidence type="ECO:0000256" key="1">
    <source>
        <dbReference type="ARBA" id="ARBA00004370"/>
    </source>
</evidence>
<evidence type="ECO:0000313" key="16">
    <source>
        <dbReference type="Proteomes" id="UP000231192"/>
    </source>
</evidence>
<evidence type="ECO:0000256" key="10">
    <source>
        <dbReference type="ARBA" id="ARBA00023310"/>
    </source>
</evidence>
<dbReference type="GO" id="GO:0043531">
    <property type="term" value="F:ADP binding"/>
    <property type="evidence" value="ECO:0007669"/>
    <property type="project" value="TreeGrafter"/>
</dbReference>
<comment type="function">
    <text evidence="11">Produces ATP from ADP in the presence of a proton gradient across the membrane. The alpha chain is a regulatory subunit.</text>
</comment>
<dbReference type="SUPFAM" id="SSF47917">
    <property type="entry name" value="C-terminal domain of alpha and beta subunits of F1 ATP synthase"/>
    <property type="match status" value="1"/>
</dbReference>
<evidence type="ECO:0000259" key="12">
    <source>
        <dbReference type="Pfam" id="PF00006"/>
    </source>
</evidence>
<dbReference type="FunFam" id="1.20.150.20:FF:000001">
    <property type="entry name" value="ATP synthase subunit alpha"/>
    <property type="match status" value="1"/>
</dbReference>
<feature type="binding site" evidence="11">
    <location>
        <begin position="180"/>
        <end position="187"/>
    </location>
    <ligand>
        <name>ATP</name>
        <dbReference type="ChEBI" id="CHEBI:30616"/>
    </ligand>
</feature>
<dbReference type="InterPro" id="IPR020003">
    <property type="entry name" value="ATPase_a/bsu_AS"/>
</dbReference>
<dbReference type="Gene3D" id="1.20.150.20">
    <property type="entry name" value="ATP synthase alpha/beta chain, C-terminal domain"/>
    <property type="match status" value="1"/>
</dbReference>
<comment type="subcellular location">
    <subcellularLocation>
        <location evidence="11">Cell membrane</location>
        <topology evidence="11">Peripheral membrane protein</topology>
    </subcellularLocation>
    <subcellularLocation>
        <location evidence="1">Membrane</location>
    </subcellularLocation>
</comment>